<dbReference type="InterPro" id="IPR016169">
    <property type="entry name" value="FAD-bd_PCMH_sub2"/>
</dbReference>
<dbReference type="InterPro" id="IPR006093">
    <property type="entry name" value="Oxy_OxRdtase_FAD_BS"/>
</dbReference>
<evidence type="ECO:0000313" key="8">
    <source>
        <dbReference type="Proteomes" id="UP001596524"/>
    </source>
</evidence>
<dbReference type="InterPro" id="IPR036318">
    <property type="entry name" value="FAD-bd_PCMH-like_sf"/>
</dbReference>
<evidence type="ECO:0000256" key="3">
    <source>
        <dbReference type="ARBA" id="ARBA00022630"/>
    </source>
</evidence>
<dbReference type="PROSITE" id="PS00862">
    <property type="entry name" value="OX2_COVAL_FAD"/>
    <property type="match status" value="1"/>
</dbReference>
<dbReference type="InterPro" id="IPR016167">
    <property type="entry name" value="FAD-bd_PCMH_sub1"/>
</dbReference>
<evidence type="ECO:0000313" key="7">
    <source>
        <dbReference type="EMBL" id="MFC7360945.1"/>
    </source>
</evidence>
<dbReference type="InterPro" id="IPR006094">
    <property type="entry name" value="Oxid_FAD_bind_N"/>
</dbReference>
<dbReference type="Gene3D" id="3.30.43.10">
    <property type="entry name" value="Uridine Diphospho-n-acetylenolpyruvylglucosamine Reductase, domain 2"/>
    <property type="match status" value="1"/>
</dbReference>
<evidence type="ECO:0000256" key="5">
    <source>
        <dbReference type="ARBA" id="ARBA00023002"/>
    </source>
</evidence>
<dbReference type="InterPro" id="IPR016166">
    <property type="entry name" value="FAD-bd_PCMH"/>
</dbReference>
<dbReference type="Gene3D" id="3.30.465.10">
    <property type="match status" value="1"/>
</dbReference>
<evidence type="ECO:0000256" key="4">
    <source>
        <dbReference type="ARBA" id="ARBA00022827"/>
    </source>
</evidence>
<organism evidence="7 8">
    <name type="scientific">Nocardioides astragali</name>
    <dbReference type="NCBI Taxonomy" id="1776736"/>
    <lineage>
        <taxon>Bacteria</taxon>
        <taxon>Bacillati</taxon>
        <taxon>Actinomycetota</taxon>
        <taxon>Actinomycetes</taxon>
        <taxon>Propionibacteriales</taxon>
        <taxon>Nocardioidaceae</taxon>
        <taxon>Nocardioides</taxon>
    </lineage>
</organism>
<dbReference type="Gene3D" id="3.40.462.20">
    <property type="match status" value="1"/>
</dbReference>
<proteinExistence type="inferred from homology"/>
<dbReference type="PANTHER" id="PTHR42973">
    <property type="entry name" value="BINDING OXIDOREDUCTASE, PUTATIVE (AFU_ORTHOLOGUE AFUA_1G17690)-RELATED"/>
    <property type="match status" value="1"/>
</dbReference>
<comment type="caution">
    <text evidence="7">The sequence shown here is derived from an EMBL/GenBank/DDBJ whole genome shotgun (WGS) entry which is preliminary data.</text>
</comment>
<dbReference type="Pfam" id="PF01565">
    <property type="entry name" value="FAD_binding_4"/>
    <property type="match status" value="1"/>
</dbReference>
<evidence type="ECO:0000256" key="1">
    <source>
        <dbReference type="ARBA" id="ARBA00001974"/>
    </source>
</evidence>
<feature type="domain" description="FAD-binding PCMH-type" evidence="6">
    <location>
        <begin position="42"/>
        <end position="213"/>
    </location>
</feature>
<reference evidence="8" key="1">
    <citation type="journal article" date="2019" name="Int. J. Syst. Evol. Microbiol.">
        <title>The Global Catalogue of Microorganisms (GCM) 10K type strain sequencing project: providing services to taxonomists for standard genome sequencing and annotation.</title>
        <authorList>
            <consortium name="The Broad Institute Genomics Platform"/>
            <consortium name="The Broad Institute Genome Sequencing Center for Infectious Disease"/>
            <person name="Wu L."/>
            <person name="Ma J."/>
        </authorList>
    </citation>
    <scope>NUCLEOTIDE SEQUENCE [LARGE SCALE GENOMIC DNA]</scope>
    <source>
        <strain evidence="8">FCH27</strain>
    </source>
</reference>
<sequence length="460" mass="47897">MPESTSLPTADAEALRGLAGGAVHLPGDPLYDEARMPWNLQVDERPAAVAYPADPQEVSRIVRAAAASGLRVAPQGTGHGAPPLAGRLGDAVLLRTSAMTGLQVDVASRTARVGAGVLWGDVITRAGRVGLAARHTSSPGVGVVGSSLGGGVSWYARQHGLQCSAITAAELVLADGTCVRATETENSDLLWAARGGSGGFGVVTSLEFDLLPIRTVHAGMLGWDWRHARSVLTAWGEWAADAPEAVTSVARIFQVPDVDALPAQLRGRQLVLLDAVMEGDEETGARTLAPLRALRPEIDTFAQVPATDIAHLQLDPQEPTAVHANSVLVHGLPADAVDALVASAGPGSGSELLFVELRHLGGALARPAPRSGAMDHLDGSFLVLGVGLDVGTGWSAVREDATRVLDSLAPWTSSAAYLSMAYEAAARRGWSAASYDRLLRIRRSVDPNGLFVAPQRAADD</sequence>
<keyword evidence="8" id="KW-1185">Reference proteome</keyword>
<dbReference type="InterPro" id="IPR050416">
    <property type="entry name" value="FAD-linked_Oxidoreductase"/>
</dbReference>
<protein>
    <submittedName>
        <fullName evidence="7">FAD-binding oxidoreductase</fullName>
    </submittedName>
</protein>
<dbReference type="EMBL" id="JBHTCH010000014">
    <property type="protein sequence ID" value="MFC7360945.1"/>
    <property type="molecule type" value="Genomic_DNA"/>
</dbReference>
<evidence type="ECO:0000259" key="6">
    <source>
        <dbReference type="PROSITE" id="PS51387"/>
    </source>
</evidence>
<evidence type="ECO:0000256" key="2">
    <source>
        <dbReference type="ARBA" id="ARBA00005466"/>
    </source>
</evidence>
<keyword evidence="3" id="KW-0285">Flavoprotein</keyword>
<dbReference type="SUPFAM" id="SSF56176">
    <property type="entry name" value="FAD-binding/transporter-associated domain-like"/>
    <property type="match status" value="1"/>
</dbReference>
<dbReference type="PROSITE" id="PS51387">
    <property type="entry name" value="FAD_PCMH"/>
    <property type="match status" value="1"/>
</dbReference>
<gene>
    <name evidence="7" type="ORF">ACFQO6_11740</name>
</gene>
<name>A0ABW2N4V0_9ACTN</name>
<accession>A0ABW2N4V0</accession>
<comment type="similarity">
    <text evidence="2">Belongs to the oxygen-dependent FAD-linked oxidoreductase family.</text>
</comment>
<keyword evidence="4" id="KW-0274">FAD</keyword>
<keyword evidence="5" id="KW-0560">Oxidoreductase</keyword>
<dbReference type="Proteomes" id="UP001596524">
    <property type="component" value="Unassembled WGS sequence"/>
</dbReference>
<dbReference type="PANTHER" id="PTHR42973:SF39">
    <property type="entry name" value="FAD-BINDING PCMH-TYPE DOMAIN-CONTAINING PROTEIN"/>
    <property type="match status" value="1"/>
</dbReference>
<comment type="cofactor">
    <cofactor evidence="1">
        <name>FAD</name>
        <dbReference type="ChEBI" id="CHEBI:57692"/>
    </cofactor>
</comment>
<dbReference type="RefSeq" id="WP_255888534.1">
    <property type="nucleotide sequence ID" value="NZ_JAFMZM010000001.1"/>
</dbReference>